<dbReference type="CDD" id="cd02231">
    <property type="entry name" value="cupin_BLL6423-like"/>
    <property type="match status" value="1"/>
</dbReference>
<gene>
    <name evidence="1" type="ORF">D0Z07_4525</name>
</gene>
<dbReference type="SUPFAM" id="SSF51182">
    <property type="entry name" value="RmlC-like cupins"/>
    <property type="match status" value="1"/>
</dbReference>
<dbReference type="InterPro" id="IPR011051">
    <property type="entry name" value="RmlC_Cupin_sf"/>
</dbReference>
<reference evidence="1" key="1">
    <citation type="submission" date="2019-07" db="EMBL/GenBank/DDBJ databases">
        <title>Hyphodiscus hymeniophilus genome sequencing and assembly.</title>
        <authorList>
            <person name="Kramer G."/>
            <person name="Nodwell J."/>
        </authorList>
    </citation>
    <scope>NUCLEOTIDE SEQUENCE</scope>
    <source>
        <strain evidence="1">ATCC 34498</strain>
    </source>
</reference>
<name>A0A9P6VKS6_9HELO</name>
<evidence type="ECO:0000313" key="2">
    <source>
        <dbReference type="Proteomes" id="UP000785200"/>
    </source>
</evidence>
<dbReference type="AlphaFoldDB" id="A0A9P6VKS6"/>
<comment type="caution">
    <text evidence="1">The sequence shown here is derived from an EMBL/GenBank/DDBJ whole genome shotgun (WGS) entry which is preliminary data.</text>
</comment>
<protein>
    <submittedName>
        <fullName evidence="1">Uncharacterized protein</fullName>
    </submittedName>
</protein>
<organism evidence="1 2">
    <name type="scientific">Hyphodiscus hymeniophilus</name>
    <dbReference type="NCBI Taxonomy" id="353542"/>
    <lineage>
        <taxon>Eukaryota</taxon>
        <taxon>Fungi</taxon>
        <taxon>Dikarya</taxon>
        <taxon>Ascomycota</taxon>
        <taxon>Pezizomycotina</taxon>
        <taxon>Leotiomycetes</taxon>
        <taxon>Helotiales</taxon>
        <taxon>Hyphodiscaceae</taxon>
        <taxon>Hyphodiscus</taxon>
    </lineage>
</organism>
<dbReference type="EMBL" id="VNKQ01000008">
    <property type="protein sequence ID" value="KAG0649399.1"/>
    <property type="molecule type" value="Genomic_DNA"/>
</dbReference>
<dbReference type="InterPro" id="IPR047142">
    <property type="entry name" value="OryJ/VirC-like"/>
</dbReference>
<dbReference type="Proteomes" id="UP000785200">
    <property type="component" value="Unassembled WGS sequence"/>
</dbReference>
<dbReference type="Gene3D" id="2.60.120.10">
    <property type="entry name" value="Jelly Rolls"/>
    <property type="match status" value="1"/>
</dbReference>
<dbReference type="InterPro" id="IPR014710">
    <property type="entry name" value="RmlC-like_jellyroll"/>
</dbReference>
<dbReference type="PANTHER" id="PTHR36156">
    <property type="entry name" value="SLR2101 PROTEIN"/>
    <property type="match status" value="1"/>
</dbReference>
<dbReference type="OrthoDB" id="5840532at2759"/>
<accession>A0A9P6VKS6</accession>
<proteinExistence type="predicted"/>
<dbReference type="PANTHER" id="PTHR36156:SF2">
    <property type="entry name" value="CUPIN TYPE-2 DOMAIN-CONTAINING PROTEIN"/>
    <property type="match status" value="1"/>
</dbReference>
<keyword evidence="2" id="KW-1185">Reference proteome</keyword>
<sequence>MSAPSQLISKLPETTSFLTGHDPETGKAVFLAERPGEWHTVDTECMAFNVVYTTTGMPPTLSNDADIKKHEAIMAAKNLGLVNPTGTVLRIVDFAPDYESAMHRTQSIDYGIVLEGPMEAVMDSGAVQTLNRGDVVVQRGTNHSWRNPSKTKWARMIYVLQYCEELKVGEAPVTEELEQGGRQTKS</sequence>
<evidence type="ECO:0000313" key="1">
    <source>
        <dbReference type="EMBL" id="KAG0649399.1"/>
    </source>
</evidence>